<sequence length="141" mass="15892">MLDDSSSSSDSDDSFSFLNHTSLLGPRNRNNPCFEFEEDMIAEFEKDAELCMKAVCALYRQQTSVSKSPMCLEFSSNQSPGFNKYDALRGTTLAEFLIDGDTEGKLRKSATELEQHDKNGLSDCKRLAIGHSKQLFEIFRK</sequence>
<dbReference type="PANTHER" id="PTHR34380:SF8">
    <property type="entry name" value="DNA DOUBLE-STRAND BREAK REPAIR RAD50 ATPASE"/>
    <property type="match status" value="1"/>
</dbReference>
<dbReference type="Proteomes" id="UP000516437">
    <property type="component" value="Unassembled WGS sequence"/>
</dbReference>
<dbReference type="AlphaFoldDB" id="A0A6A1UGR5"/>
<dbReference type="EMBL" id="RXIC02000462">
    <property type="protein sequence ID" value="KAB1199469.1"/>
    <property type="molecule type" value="Genomic_DNA"/>
</dbReference>
<reference evidence="1 2" key="1">
    <citation type="journal article" date="2019" name="Plant Biotechnol. J.">
        <title>The red bayberry genome and genetic basis of sex determination.</title>
        <authorList>
            <person name="Jia H.M."/>
            <person name="Jia H.J."/>
            <person name="Cai Q.L."/>
            <person name="Wang Y."/>
            <person name="Zhao H.B."/>
            <person name="Yang W.F."/>
            <person name="Wang G.Y."/>
            <person name="Li Y.H."/>
            <person name="Zhan D.L."/>
            <person name="Shen Y.T."/>
            <person name="Niu Q.F."/>
            <person name="Chang L."/>
            <person name="Qiu J."/>
            <person name="Zhao L."/>
            <person name="Xie H.B."/>
            <person name="Fu W.Y."/>
            <person name="Jin J."/>
            <person name="Li X.W."/>
            <person name="Jiao Y."/>
            <person name="Zhou C.C."/>
            <person name="Tu T."/>
            <person name="Chai C.Y."/>
            <person name="Gao J.L."/>
            <person name="Fan L.J."/>
            <person name="van de Weg E."/>
            <person name="Wang J.Y."/>
            <person name="Gao Z.S."/>
        </authorList>
    </citation>
    <scope>NUCLEOTIDE SEQUENCE [LARGE SCALE GENOMIC DNA]</scope>
    <source>
        <tissue evidence="1">Leaves</tissue>
    </source>
</reference>
<organism evidence="1 2">
    <name type="scientific">Morella rubra</name>
    <name type="common">Chinese bayberry</name>
    <dbReference type="NCBI Taxonomy" id="262757"/>
    <lineage>
        <taxon>Eukaryota</taxon>
        <taxon>Viridiplantae</taxon>
        <taxon>Streptophyta</taxon>
        <taxon>Embryophyta</taxon>
        <taxon>Tracheophyta</taxon>
        <taxon>Spermatophyta</taxon>
        <taxon>Magnoliopsida</taxon>
        <taxon>eudicotyledons</taxon>
        <taxon>Gunneridae</taxon>
        <taxon>Pentapetalae</taxon>
        <taxon>rosids</taxon>
        <taxon>fabids</taxon>
        <taxon>Fagales</taxon>
        <taxon>Myricaceae</taxon>
        <taxon>Morella</taxon>
    </lineage>
</organism>
<accession>A0A6A1UGR5</accession>
<gene>
    <name evidence="1" type="ORF">CJ030_MR0G023007</name>
</gene>
<evidence type="ECO:0000313" key="2">
    <source>
        <dbReference type="Proteomes" id="UP000516437"/>
    </source>
</evidence>
<dbReference type="PANTHER" id="PTHR34380">
    <property type="entry name" value="BNAA03G12380D PROTEIN"/>
    <property type="match status" value="1"/>
</dbReference>
<keyword evidence="2" id="KW-1185">Reference proteome</keyword>
<protein>
    <submittedName>
        <fullName evidence="1">Uncharacterized protein</fullName>
    </submittedName>
</protein>
<evidence type="ECO:0000313" key="1">
    <source>
        <dbReference type="EMBL" id="KAB1199469.1"/>
    </source>
</evidence>
<name>A0A6A1UGR5_9ROSI</name>
<dbReference type="OrthoDB" id="1899721at2759"/>
<proteinExistence type="predicted"/>
<comment type="caution">
    <text evidence="1">The sequence shown here is derived from an EMBL/GenBank/DDBJ whole genome shotgun (WGS) entry which is preliminary data.</text>
</comment>